<protein>
    <submittedName>
        <fullName evidence="4">Reticulocyte-binding protein 2-like a</fullName>
    </submittedName>
</protein>
<feature type="non-terminal residue" evidence="2">
    <location>
        <position position="1"/>
    </location>
</feature>
<evidence type="ECO:0000256" key="1">
    <source>
        <dbReference type="SAM" id="MobiDB-lite"/>
    </source>
</evidence>
<evidence type="ECO:0000313" key="5">
    <source>
        <dbReference type="Proteomes" id="UP001152797"/>
    </source>
</evidence>
<dbReference type="AlphaFoldDB" id="A0A9P1FMT4"/>
<reference evidence="3" key="2">
    <citation type="submission" date="2024-04" db="EMBL/GenBank/DDBJ databases">
        <authorList>
            <person name="Chen Y."/>
            <person name="Shah S."/>
            <person name="Dougan E. K."/>
            <person name="Thang M."/>
            <person name="Chan C."/>
        </authorList>
    </citation>
    <scope>NUCLEOTIDE SEQUENCE [LARGE SCALE GENOMIC DNA]</scope>
</reference>
<name>A0A9P1FMT4_9DINO</name>
<comment type="caution">
    <text evidence="2">The sequence shown here is derived from an EMBL/GenBank/DDBJ whole genome shotgun (WGS) entry which is preliminary data.</text>
</comment>
<feature type="region of interest" description="Disordered" evidence="1">
    <location>
        <begin position="209"/>
        <end position="258"/>
    </location>
</feature>
<evidence type="ECO:0000313" key="2">
    <source>
        <dbReference type="EMBL" id="CAI3979837.1"/>
    </source>
</evidence>
<feature type="non-terminal residue" evidence="2">
    <location>
        <position position="258"/>
    </location>
</feature>
<dbReference type="EMBL" id="CAMXCT010000516">
    <property type="protein sequence ID" value="CAI3979837.1"/>
    <property type="molecule type" value="Genomic_DNA"/>
</dbReference>
<gene>
    <name evidence="2" type="ORF">C1SCF055_LOCUS7763</name>
</gene>
<accession>A0A9P1FMT4</accession>
<reference evidence="2" key="1">
    <citation type="submission" date="2022-10" db="EMBL/GenBank/DDBJ databases">
        <authorList>
            <person name="Chen Y."/>
            <person name="Dougan E. K."/>
            <person name="Chan C."/>
            <person name="Rhodes N."/>
            <person name="Thang M."/>
        </authorList>
    </citation>
    <scope>NUCLEOTIDE SEQUENCE</scope>
</reference>
<dbReference type="Proteomes" id="UP001152797">
    <property type="component" value="Unassembled WGS sequence"/>
</dbReference>
<proteinExistence type="predicted"/>
<evidence type="ECO:0000313" key="3">
    <source>
        <dbReference type="EMBL" id="CAL1133212.1"/>
    </source>
</evidence>
<dbReference type="EMBL" id="CAMXCT020000516">
    <property type="protein sequence ID" value="CAL1133212.1"/>
    <property type="molecule type" value="Genomic_DNA"/>
</dbReference>
<sequence length="258" mass="29023">ADAQGKQEMRVTISEALGEDVKRAWTVKILCKEYIAGKLEKGGRGDKELRWLWQEMFPESWLNLHSARWAAYNLALGAAEVDFIVKFPEQPELSDSQGNMDSGFSIVEKRVDSYEASHTTVKEFLQKLKGAAFLVEVTTADGGGVVNKSDQMQRLLDLARKRGQDEGTMLMFNGQEASKPPINADKPTPAQLFHFNQKLIMELPVGLERKKREEAEQRAEAETRRAEAETRRAEAETGKRNAAEERAQAAESELKKLK</sequence>
<dbReference type="EMBL" id="CAMXCT030000516">
    <property type="protein sequence ID" value="CAL4767149.1"/>
    <property type="molecule type" value="Genomic_DNA"/>
</dbReference>
<evidence type="ECO:0000313" key="4">
    <source>
        <dbReference type="EMBL" id="CAL4767149.1"/>
    </source>
</evidence>
<keyword evidence="5" id="KW-1185">Reference proteome</keyword>
<organism evidence="2">
    <name type="scientific">Cladocopium goreaui</name>
    <dbReference type="NCBI Taxonomy" id="2562237"/>
    <lineage>
        <taxon>Eukaryota</taxon>
        <taxon>Sar</taxon>
        <taxon>Alveolata</taxon>
        <taxon>Dinophyceae</taxon>
        <taxon>Suessiales</taxon>
        <taxon>Symbiodiniaceae</taxon>
        <taxon>Cladocopium</taxon>
    </lineage>
</organism>